<reference evidence="11 12" key="1">
    <citation type="submission" date="2019-05" db="EMBL/GenBank/DDBJ databases">
        <title>Verrucobacter flavum gen. nov., sp. nov. a new member of the family Verrucomicrobiaceae.</title>
        <authorList>
            <person name="Szuroczki S."/>
            <person name="Abbaszade G."/>
            <person name="Szabo A."/>
            <person name="Felfoldi T."/>
            <person name="Schumann P."/>
            <person name="Boka K."/>
            <person name="Keki Z."/>
            <person name="Toumi M."/>
            <person name="Toth E."/>
        </authorList>
    </citation>
    <scope>NUCLEOTIDE SEQUENCE [LARGE SCALE GENOMIC DNA]</scope>
    <source>
        <strain evidence="11 12">MG-N-17</strain>
    </source>
</reference>
<dbReference type="InterPro" id="IPR011990">
    <property type="entry name" value="TPR-like_helical_dom_sf"/>
</dbReference>
<evidence type="ECO:0000256" key="9">
    <source>
        <dbReference type="SAM" id="MobiDB-lite"/>
    </source>
</evidence>
<dbReference type="SUPFAM" id="SSF48452">
    <property type="entry name" value="TPR-like"/>
    <property type="match status" value="1"/>
</dbReference>
<dbReference type="Pfam" id="PF21033">
    <property type="entry name" value="RMD1-3"/>
    <property type="match status" value="1"/>
</dbReference>
<organism evidence="11 12">
    <name type="scientific">Phragmitibacter flavus</name>
    <dbReference type="NCBI Taxonomy" id="2576071"/>
    <lineage>
        <taxon>Bacteria</taxon>
        <taxon>Pseudomonadati</taxon>
        <taxon>Verrucomicrobiota</taxon>
        <taxon>Verrucomicrobiia</taxon>
        <taxon>Verrucomicrobiales</taxon>
        <taxon>Verrucomicrobiaceae</taxon>
        <taxon>Phragmitibacter</taxon>
    </lineage>
</organism>
<dbReference type="Gene3D" id="1.25.40.10">
    <property type="entry name" value="Tetratricopeptide repeat domain"/>
    <property type="match status" value="2"/>
</dbReference>
<evidence type="ECO:0000313" key="11">
    <source>
        <dbReference type="EMBL" id="TLD68303.1"/>
    </source>
</evidence>
<evidence type="ECO:0000256" key="8">
    <source>
        <dbReference type="ARBA" id="ARBA00041958"/>
    </source>
</evidence>
<name>A0A5R8K7H6_9BACT</name>
<keyword evidence="3" id="KW-0963">Cytoplasm</keyword>
<keyword evidence="10" id="KW-0732">Signal</keyword>
<evidence type="ECO:0000256" key="6">
    <source>
        <dbReference type="ARBA" id="ARBA00023212"/>
    </source>
</evidence>
<dbReference type="Proteomes" id="UP000306196">
    <property type="component" value="Unassembled WGS sequence"/>
</dbReference>
<dbReference type="AlphaFoldDB" id="A0A5R8K7H6"/>
<dbReference type="GO" id="GO:0005737">
    <property type="term" value="C:cytoplasm"/>
    <property type="evidence" value="ECO:0007669"/>
    <property type="project" value="TreeGrafter"/>
</dbReference>
<evidence type="ECO:0000256" key="10">
    <source>
        <dbReference type="SAM" id="SignalP"/>
    </source>
</evidence>
<keyword evidence="5" id="KW-0802">TPR repeat</keyword>
<feature type="signal peptide" evidence="10">
    <location>
        <begin position="1"/>
        <end position="19"/>
    </location>
</feature>
<dbReference type="GO" id="GO:0008017">
    <property type="term" value="F:microtubule binding"/>
    <property type="evidence" value="ECO:0007669"/>
    <property type="project" value="TreeGrafter"/>
</dbReference>
<dbReference type="RefSeq" id="WP_138088695.1">
    <property type="nucleotide sequence ID" value="NZ_VAUV01000027.1"/>
</dbReference>
<dbReference type="PANTHER" id="PTHR16056:SF16">
    <property type="entry name" value="REGULATOR OF MICROTUBULE DYNAMICS PROTEIN 1"/>
    <property type="match status" value="1"/>
</dbReference>
<dbReference type="PANTHER" id="PTHR16056">
    <property type="entry name" value="REGULATOR OF MICROTUBULE DYNAMICS PROTEIN"/>
    <property type="match status" value="1"/>
</dbReference>
<feature type="region of interest" description="Disordered" evidence="9">
    <location>
        <begin position="228"/>
        <end position="250"/>
    </location>
</feature>
<protein>
    <recommendedName>
        <fullName evidence="7">Regulator of microtubule dynamics protein 1</fullName>
    </recommendedName>
    <alternativeName>
        <fullName evidence="8">Protein FAM82B</fullName>
    </alternativeName>
</protein>
<evidence type="ECO:0000256" key="2">
    <source>
        <dbReference type="ARBA" id="ARBA00011375"/>
    </source>
</evidence>
<evidence type="ECO:0000256" key="4">
    <source>
        <dbReference type="ARBA" id="ARBA00022737"/>
    </source>
</evidence>
<evidence type="ECO:0000256" key="7">
    <source>
        <dbReference type="ARBA" id="ARBA00039966"/>
    </source>
</evidence>
<comment type="subunit">
    <text evidence="2">Interacts with microtubules.</text>
</comment>
<evidence type="ECO:0000256" key="1">
    <source>
        <dbReference type="ARBA" id="ARBA00004245"/>
    </source>
</evidence>
<dbReference type="InterPro" id="IPR049039">
    <property type="entry name" value="RMD1-3_a_helical_rpt"/>
</dbReference>
<evidence type="ECO:0000256" key="5">
    <source>
        <dbReference type="ARBA" id="ARBA00022803"/>
    </source>
</evidence>
<keyword evidence="4" id="KW-0677">Repeat</keyword>
<gene>
    <name evidence="11" type="ORF">FEM03_23140</name>
</gene>
<accession>A0A5R8K7H6</accession>
<sequence length="250" mass="27462">MKRLMGGLMALMLGGIAFGAEFDDLVAKGDEYDVTFKSDEALKYYLPAEKLNPNDASLLIKIARQYVFRMDGLGSKAEKVESGRVALSYSERAVKLAPDMANSYLSVAVCWGKLTPLLGSKEKVEASRVIKQSAEKATKLDPSNDYAWHMLGRWHLALSDVGGMVRGIATLVYGGIPDASLEEAERCFKKAIALNPNRLIHYVELGRTYAQMGRKAEAISNLEKGLAMPNQEKDDGETKVRGRDALAKLK</sequence>
<dbReference type="GO" id="GO:0097431">
    <property type="term" value="C:mitotic spindle pole"/>
    <property type="evidence" value="ECO:0007669"/>
    <property type="project" value="TreeGrafter"/>
</dbReference>
<keyword evidence="6" id="KW-0206">Cytoskeleton</keyword>
<comment type="subcellular location">
    <subcellularLocation>
        <location evidence="1">Cytoplasm</location>
        <location evidence="1">Cytoskeleton</location>
    </subcellularLocation>
</comment>
<evidence type="ECO:0000256" key="3">
    <source>
        <dbReference type="ARBA" id="ARBA00022490"/>
    </source>
</evidence>
<feature type="compositionally biased region" description="Basic and acidic residues" evidence="9">
    <location>
        <begin position="231"/>
        <end position="250"/>
    </location>
</feature>
<comment type="caution">
    <text evidence="11">The sequence shown here is derived from an EMBL/GenBank/DDBJ whole genome shotgun (WGS) entry which is preliminary data.</text>
</comment>
<dbReference type="OrthoDB" id="185431at2"/>
<dbReference type="EMBL" id="VAUV01000027">
    <property type="protein sequence ID" value="TLD68303.1"/>
    <property type="molecule type" value="Genomic_DNA"/>
</dbReference>
<evidence type="ECO:0000313" key="12">
    <source>
        <dbReference type="Proteomes" id="UP000306196"/>
    </source>
</evidence>
<keyword evidence="12" id="KW-1185">Reference proteome</keyword>
<dbReference type="GO" id="GO:0005876">
    <property type="term" value="C:spindle microtubule"/>
    <property type="evidence" value="ECO:0007669"/>
    <property type="project" value="TreeGrafter"/>
</dbReference>
<proteinExistence type="predicted"/>
<feature type="chain" id="PRO_5024381545" description="Regulator of microtubule dynamics protein 1" evidence="10">
    <location>
        <begin position="20"/>
        <end position="250"/>
    </location>
</feature>